<dbReference type="AlphaFoldDB" id="A0A1G8AYQ1"/>
<dbReference type="Pfam" id="PF09413">
    <property type="entry name" value="DUF2007"/>
    <property type="match status" value="1"/>
</dbReference>
<dbReference type="InterPro" id="IPR011322">
    <property type="entry name" value="N-reg_PII-like_a/b"/>
</dbReference>
<evidence type="ECO:0000259" key="1">
    <source>
        <dbReference type="Pfam" id="PF09413"/>
    </source>
</evidence>
<dbReference type="Gene3D" id="3.30.70.790">
    <property type="entry name" value="UreE, C-terminal domain"/>
    <property type="match status" value="1"/>
</dbReference>
<dbReference type="OrthoDB" id="5297170at2"/>
<evidence type="ECO:0000313" key="2">
    <source>
        <dbReference type="EMBL" id="SDH26047.1"/>
    </source>
</evidence>
<gene>
    <name evidence="2" type="ORF">SAMN05421742_105150</name>
</gene>
<dbReference type="STRING" id="83401.SAMN05421742_105150"/>
<sequence length="71" mass="7481">MKELLRTTDVVLISALKAALAEAGIRLVELDTHTSVMEGSIGALPRRMMVAAADHAVAARILDDLMAGDHG</sequence>
<keyword evidence="3" id="KW-1185">Reference proteome</keyword>
<feature type="domain" description="DUF2007" evidence="1">
    <location>
        <begin position="1"/>
        <end position="64"/>
    </location>
</feature>
<protein>
    <submittedName>
        <fullName evidence="2">Putative signal transducing protein</fullName>
    </submittedName>
</protein>
<dbReference type="RefSeq" id="WP_092618777.1">
    <property type="nucleotide sequence ID" value="NZ_FNCV01000005.1"/>
</dbReference>
<organism evidence="2 3">
    <name type="scientific">Roseospirillum parvum</name>
    <dbReference type="NCBI Taxonomy" id="83401"/>
    <lineage>
        <taxon>Bacteria</taxon>
        <taxon>Pseudomonadati</taxon>
        <taxon>Pseudomonadota</taxon>
        <taxon>Alphaproteobacteria</taxon>
        <taxon>Rhodospirillales</taxon>
        <taxon>Rhodospirillaceae</taxon>
        <taxon>Roseospirillum</taxon>
    </lineage>
</organism>
<evidence type="ECO:0000313" key="3">
    <source>
        <dbReference type="Proteomes" id="UP000217076"/>
    </source>
</evidence>
<dbReference type="EMBL" id="FNCV01000005">
    <property type="protein sequence ID" value="SDH26047.1"/>
    <property type="molecule type" value="Genomic_DNA"/>
</dbReference>
<proteinExistence type="predicted"/>
<dbReference type="Proteomes" id="UP000217076">
    <property type="component" value="Unassembled WGS sequence"/>
</dbReference>
<reference evidence="3" key="1">
    <citation type="submission" date="2016-10" db="EMBL/GenBank/DDBJ databases">
        <authorList>
            <person name="Varghese N."/>
            <person name="Submissions S."/>
        </authorList>
    </citation>
    <scope>NUCLEOTIDE SEQUENCE [LARGE SCALE GENOMIC DNA]</scope>
    <source>
        <strain evidence="3">930I</strain>
    </source>
</reference>
<dbReference type="SUPFAM" id="SSF54913">
    <property type="entry name" value="GlnB-like"/>
    <property type="match status" value="1"/>
</dbReference>
<name>A0A1G8AYQ1_9PROT</name>
<dbReference type="InterPro" id="IPR018551">
    <property type="entry name" value="DUF2007"/>
</dbReference>
<accession>A0A1G8AYQ1</accession>